<keyword evidence="2" id="KW-1185">Reference proteome</keyword>
<evidence type="ECO:0000313" key="2">
    <source>
        <dbReference type="Proteomes" id="UP000265955"/>
    </source>
</evidence>
<reference evidence="2" key="1">
    <citation type="submission" date="2018-09" db="EMBL/GenBank/DDBJ databases">
        <authorList>
            <person name="Zhu H."/>
        </authorList>
    </citation>
    <scope>NUCLEOTIDE SEQUENCE [LARGE SCALE GENOMIC DNA]</scope>
    <source>
        <strain evidence="2">K1R23-30</strain>
    </source>
</reference>
<name>A0A3A3FMU3_9BURK</name>
<gene>
    <name evidence="1" type="ORF">D3871_29225</name>
</gene>
<protein>
    <submittedName>
        <fullName evidence="1">Uncharacterized protein</fullName>
    </submittedName>
</protein>
<dbReference type="AlphaFoldDB" id="A0A3A3FMU3"/>
<dbReference type="Proteomes" id="UP000265955">
    <property type="component" value="Unassembled WGS sequence"/>
</dbReference>
<dbReference type="EMBL" id="QYUO01000003">
    <property type="protein sequence ID" value="RJF92665.1"/>
    <property type="molecule type" value="Genomic_DNA"/>
</dbReference>
<accession>A0A3A3FMU3</accession>
<proteinExistence type="predicted"/>
<dbReference type="RefSeq" id="WP_119772656.1">
    <property type="nucleotide sequence ID" value="NZ_QYUO01000003.1"/>
</dbReference>
<comment type="caution">
    <text evidence="1">The sequence shown here is derived from an EMBL/GenBank/DDBJ whole genome shotgun (WGS) entry which is preliminary data.</text>
</comment>
<organism evidence="1 2">
    <name type="scientific">Noviherbaspirillum saxi</name>
    <dbReference type="NCBI Taxonomy" id="2320863"/>
    <lineage>
        <taxon>Bacteria</taxon>
        <taxon>Pseudomonadati</taxon>
        <taxon>Pseudomonadota</taxon>
        <taxon>Betaproteobacteria</taxon>
        <taxon>Burkholderiales</taxon>
        <taxon>Oxalobacteraceae</taxon>
        <taxon>Noviherbaspirillum</taxon>
    </lineage>
</organism>
<sequence>MNENPNILHLVKEVRHVYETEVNALLDQGWIILAVASGHEPTESQDNLPVFKYSLGFVPF</sequence>
<evidence type="ECO:0000313" key="1">
    <source>
        <dbReference type="EMBL" id="RJF92665.1"/>
    </source>
</evidence>